<sequence>MIKLVDVEKTYFSKAGDIAALKKTNIEVKEGEIFGIIGLSGAGKSTLIRCINMLEVPTGGQVFVDGQELTAMNEGQLRKARQNIGMIFQHFNLLASRTVFDNIAFPLEIQGMPKEKIAERVRELLDLVQLTDRADYYPSQLSGGQKQRVGIARALASNPKVLLSDEATSALDPQTTKSILQLLRDINKRLNLTIVMITHQMEVVKEICDRVAVIENGVIIEEGSMYKVFTEPQEETTKEFVKTVNDIKIPPMVDTESMKQTYFPGARLLVNLTFLDSGESGEGKEKSAGADQPMVSALIKKFGVDVNIISGKVDYLKDTPYGTLLVEIMGDEKGIADSVQYAKEAGVKLEVIGYVG</sequence>
<dbReference type="Gene3D" id="3.40.50.300">
    <property type="entry name" value="P-loop containing nucleotide triphosphate hydrolases"/>
    <property type="match status" value="1"/>
</dbReference>
<dbReference type="GO" id="GO:0006865">
    <property type="term" value="P:amino acid transport"/>
    <property type="evidence" value="ECO:0007669"/>
    <property type="project" value="UniProtKB-KW"/>
</dbReference>
<evidence type="ECO:0000256" key="4">
    <source>
        <dbReference type="ARBA" id="ARBA00022741"/>
    </source>
</evidence>
<dbReference type="GO" id="GO:0005524">
    <property type="term" value="F:ATP binding"/>
    <property type="evidence" value="ECO:0007669"/>
    <property type="project" value="UniProtKB-KW"/>
</dbReference>
<dbReference type="PANTHER" id="PTHR43166:SF30">
    <property type="entry name" value="METHIONINE IMPORT ATP-BINDING PROTEIN METN"/>
    <property type="match status" value="1"/>
</dbReference>
<evidence type="ECO:0000256" key="7">
    <source>
        <dbReference type="ARBA" id="ARBA00022970"/>
    </source>
</evidence>
<dbReference type="PROSITE" id="PS50893">
    <property type="entry name" value="ABC_TRANSPORTER_2"/>
    <property type="match status" value="1"/>
</dbReference>
<keyword evidence="4" id="KW-0547">Nucleotide-binding</keyword>
<dbReference type="InterPro" id="IPR050086">
    <property type="entry name" value="MetN_ABC_transporter-like"/>
</dbReference>
<dbReference type="Pfam" id="PF00005">
    <property type="entry name" value="ABC_tran"/>
    <property type="match status" value="1"/>
</dbReference>
<evidence type="ECO:0000256" key="8">
    <source>
        <dbReference type="ARBA" id="ARBA00023136"/>
    </source>
</evidence>
<dbReference type="InterPro" id="IPR018449">
    <property type="entry name" value="NIL_domain"/>
</dbReference>
<evidence type="ECO:0000256" key="3">
    <source>
        <dbReference type="ARBA" id="ARBA00022475"/>
    </source>
</evidence>
<organism evidence="10 11">
    <name type="scientific">Succiniclasticum ruminis</name>
    <dbReference type="NCBI Taxonomy" id="40841"/>
    <lineage>
        <taxon>Bacteria</taxon>
        <taxon>Bacillati</taxon>
        <taxon>Bacillota</taxon>
        <taxon>Negativicutes</taxon>
        <taxon>Acidaminococcales</taxon>
        <taxon>Acidaminococcaceae</taxon>
        <taxon>Succiniclasticum</taxon>
    </lineage>
</organism>
<dbReference type="InterPro" id="IPR041701">
    <property type="entry name" value="MetN_ABC"/>
</dbReference>
<evidence type="ECO:0000259" key="9">
    <source>
        <dbReference type="PROSITE" id="PS50893"/>
    </source>
</evidence>
<keyword evidence="3" id="KW-1003">Cell membrane</keyword>
<evidence type="ECO:0000313" key="11">
    <source>
        <dbReference type="Proteomes" id="UP000198943"/>
    </source>
</evidence>
<dbReference type="OrthoDB" id="9804199at2"/>
<dbReference type="FunFam" id="3.40.50.300:FF:000056">
    <property type="entry name" value="Cell division ATP-binding protein FtsE"/>
    <property type="match status" value="1"/>
</dbReference>
<evidence type="ECO:0000256" key="5">
    <source>
        <dbReference type="ARBA" id="ARBA00022840"/>
    </source>
</evidence>
<comment type="similarity">
    <text evidence="1">Belongs to the ABC transporter superfamily.</text>
</comment>
<evidence type="ECO:0000256" key="2">
    <source>
        <dbReference type="ARBA" id="ARBA00022448"/>
    </source>
</evidence>
<dbReference type="GO" id="GO:0016887">
    <property type="term" value="F:ATP hydrolysis activity"/>
    <property type="evidence" value="ECO:0007669"/>
    <property type="project" value="InterPro"/>
</dbReference>
<dbReference type="InterPro" id="IPR003439">
    <property type="entry name" value="ABC_transporter-like_ATP-bd"/>
</dbReference>
<dbReference type="Gene3D" id="3.30.70.260">
    <property type="match status" value="1"/>
</dbReference>
<name>A0A1G6KAN2_9FIRM</name>
<dbReference type="SUPFAM" id="SSF52540">
    <property type="entry name" value="P-loop containing nucleoside triphosphate hydrolases"/>
    <property type="match status" value="1"/>
</dbReference>
<dbReference type="CDD" id="cd03258">
    <property type="entry name" value="ABC_MetN_methionine_transporter"/>
    <property type="match status" value="1"/>
</dbReference>
<dbReference type="GO" id="GO:0005886">
    <property type="term" value="C:plasma membrane"/>
    <property type="evidence" value="ECO:0007669"/>
    <property type="project" value="UniProtKB-ARBA"/>
</dbReference>
<dbReference type="InterPro" id="IPR027417">
    <property type="entry name" value="P-loop_NTPase"/>
</dbReference>
<dbReference type="SMART" id="SM00382">
    <property type="entry name" value="AAA"/>
    <property type="match status" value="1"/>
</dbReference>
<dbReference type="InterPro" id="IPR045865">
    <property type="entry name" value="ACT-like_dom_sf"/>
</dbReference>
<keyword evidence="11" id="KW-1185">Reference proteome</keyword>
<dbReference type="SUPFAM" id="SSF55021">
    <property type="entry name" value="ACT-like"/>
    <property type="match status" value="1"/>
</dbReference>
<dbReference type="Proteomes" id="UP000198943">
    <property type="component" value="Unassembled WGS sequence"/>
</dbReference>
<proteinExistence type="inferred from homology"/>
<keyword evidence="5 10" id="KW-0067">ATP-binding</keyword>
<dbReference type="SMART" id="SM00930">
    <property type="entry name" value="NIL"/>
    <property type="match status" value="1"/>
</dbReference>
<evidence type="ECO:0000256" key="6">
    <source>
        <dbReference type="ARBA" id="ARBA00022967"/>
    </source>
</evidence>
<evidence type="ECO:0000313" key="10">
    <source>
        <dbReference type="EMBL" id="SDC27928.1"/>
    </source>
</evidence>
<evidence type="ECO:0000256" key="1">
    <source>
        <dbReference type="ARBA" id="ARBA00005417"/>
    </source>
</evidence>
<dbReference type="InterPro" id="IPR003593">
    <property type="entry name" value="AAA+_ATPase"/>
</dbReference>
<dbReference type="RefSeq" id="WP_093729838.1">
    <property type="nucleotide sequence ID" value="NZ_FMYW01000004.1"/>
</dbReference>
<accession>A0A1G6KAN2</accession>
<keyword evidence="2" id="KW-0813">Transport</keyword>
<feature type="domain" description="ABC transporter" evidence="9">
    <location>
        <begin position="2"/>
        <end position="241"/>
    </location>
</feature>
<dbReference type="PROSITE" id="PS00211">
    <property type="entry name" value="ABC_TRANSPORTER_1"/>
    <property type="match status" value="1"/>
</dbReference>
<dbReference type="Pfam" id="PF09383">
    <property type="entry name" value="NIL"/>
    <property type="match status" value="1"/>
</dbReference>
<keyword evidence="6" id="KW-1278">Translocase</keyword>
<protein>
    <submittedName>
        <fullName evidence="10">D-methionine transport system ATP-binding protein</fullName>
    </submittedName>
</protein>
<dbReference type="EMBL" id="FMYW01000004">
    <property type="protein sequence ID" value="SDC27928.1"/>
    <property type="molecule type" value="Genomic_DNA"/>
</dbReference>
<keyword evidence="8" id="KW-0472">Membrane</keyword>
<gene>
    <name evidence="10" type="ORF">SAMN04487864_104150</name>
</gene>
<dbReference type="InterPro" id="IPR017871">
    <property type="entry name" value="ABC_transporter-like_CS"/>
</dbReference>
<dbReference type="AlphaFoldDB" id="A0A1G6KAN2"/>
<reference evidence="11" key="1">
    <citation type="submission" date="2016-10" db="EMBL/GenBank/DDBJ databases">
        <authorList>
            <person name="Varghese N."/>
            <person name="Submissions S."/>
        </authorList>
    </citation>
    <scope>NUCLEOTIDE SEQUENCE [LARGE SCALE GENOMIC DNA]</scope>
    <source>
        <strain evidence="11">DSM 11005</strain>
    </source>
</reference>
<dbReference type="PANTHER" id="PTHR43166">
    <property type="entry name" value="AMINO ACID IMPORT ATP-BINDING PROTEIN"/>
    <property type="match status" value="1"/>
</dbReference>
<keyword evidence="7" id="KW-0029">Amino-acid transport</keyword>